<evidence type="ECO:0000313" key="7">
    <source>
        <dbReference type="EMBL" id="QGG80329.1"/>
    </source>
</evidence>
<protein>
    <submittedName>
        <fullName evidence="7">NAD-glutamate dehydrogenase</fullName>
    </submittedName>
</protein>
<dbReference type="InterPro" id="IPR007780">
    <property type="entry name" value="NAD_Glu_DH_bac"/>
</dbReference>
<dbReference type="PIRSF" id="PIRSF036761">
    <property type="entry name" value="GDH_Mll4104"/>
    <property type="match status" value="1"/>
</dbReference>
<dbReference type="InterPro" id="IPR049064">
    <property type="entry name" value="NAD_Glu_DH_ACT3"/>
</dbReference>
<dbReference type="Pfam" id="PF05088">
    <property type="entry name" value="Bac_GDH_CD"/>
    <property type="match status" value="1"/>
</dbReference>
<evidence type="ECO:0000313" key="8">
    <source>
        <dbReference type="Proteomes" id="UP000388235"/>
    </source>
</evidence>
<dbReference type="KEGG" id="llp:GH975_06985"/>
<evidence type="ECO:0000259" key="5">
    <source>
        <dbReference type="Pfam" id="PF21076"/>
    </source>
</evidence>
<sequence>MSRSELSDTFPQSITGELARRLLSVVPDEDVCRLDLPSLLGRAQWIERLLASGEHHVQVFNPNAERDGWDSRHTLVAVVLADQPFLVDTVRLEIRRQQHRIHLTQNLVARPVVEDGTLSSLDAGEQPHAVMILEIDRIDDLTGQRALASAIQSVLRLLGAAVDDFMGMRDRCRQMAESQDEEGCEFFNWLAQDHFTFLGYEQLSRTSKSKSGTVETELNLGISRVREGCGLGDELSMQQQPGILFTKAPERSKIHRGAYIDLIVITEADGKGAREHRFYGLFTSRVYQEMTLEIPLVRQKIQQVLDASGFARGGHNYKQLSQILQVFPRDELLQIDQPTLSEQALVVLRLQERERTRLMVRVDPLGHFATALLYIPRDRYDTRIRTLIQEMLATELAARDIEFNTTFSESVHTRVQFIIRLSEPVTLDPSALQARVELLVQSWDEQLRIALADAHGDGKARALLRDYCDYFPAGYREDFDAKRAVLDINHLAGLSAEKPMDLSLFHDLGTQKLHLKLFHFGAPIPLSDALPIMEHLGARVLADQTYASRNRDWYIHDFTLDMRSAAALADWRDDWQDAFAATWYQRTESDAFHGLVLSAGLNWREVSVLRALSSYIKQIGFELSREWIAATLVANPVLAKELIALFRARHEPGRADALEARVLESLNGLIEEVAGLNEDRLFRRYRDVIGATLRVNFFQPLADDQSLSLAFKIAPRSIEGVPKPVPLFEIFVYSARVEGVHLRGGSVARGGLRWSDRHEDYRTEVLGLVKAQQVKNSVIVPEGAKGGFVPKQLPRGDREATQREAICAYKEFISGLLALTDNLVENEIVAPPSMRRHDADDPYLVVAADKGTATFSDIANGIAVERGFWLGDAFASGGSAGYDHKGMGITAKGAWVSVIHHFRELGKDPAVDKFTAVGIGDMSGDVFGNGMLLSNQMKLLAAFNHLHIFIDPTPDPQQSFDERTRLFALPRSGWADYDVALISPGGAIFDRTAKSLVLSPEAAKALGLKAGKRTPNELIKELLTSKVDLLWNGGIGTYAKAARESHADVGDKANDAIRVDGAQLGAAIVGEGGNLGLTQLGRVEMALNGCLVNTDFIDNSAGVDCSDHEVNLKILLAQRERAGELTRRQRDRLLESKTDEVSALVLANNDRQAGALGVAASDAPRSQFELMRFIETLEAGGELDPELEGLPRDLTGRGPLTRPELAVLLATAKNRLKRSLILAVEDDTLAAIAAEAFPPSLRDDYAQEIAEHRLRPQLVATQLANAMVHYLGIAVTHRLEALAATDSVGVAKAFQVARICFDLDRRWGEIESLPASVSVEIRRELLLRLSGLMRRVTRWILRRHGSDYAVADLVERYQGRLNELSGGMRGWLYGKPKTQFERLVERWVAAGVPEAVAEYVAGTPSLTSGPSVVESCLASDQGVHRVTELYLALGERMGLHDFARHVNGLRVQSTWEARARDGFRDDIDRAYQAFSGRLLACDGAPADALDEWVQARPEAVAQWQELIDAIEAAGDNAYPVMAVAGRTLALLPDAER</sequence>
<dbReference type="PANTHER" id="PTHR43403:SF1">
    <property type="entry name" value="NAD-SPECIFIC GLUTAMATE DEHYDROGENASE"/>
    <property type="match status" value="1"/>
</dbReference>
<dbReference type="Pfam" id="PF21078">
    <property type="entry name" value="GDH_HM3"/>
    <property type="match status" value="1"/>
</dbReference>
<keyword evidence="8" id="KW-1185">Reference proteome</keyword>
<evidence type="ECO:0000259" key="6">
    <source>
        <dbReference type="Pfam" id="PF21077"/>
    </source>
</evidence>
<feature type="domain" description="NAD-glutamate dehydrogenase catalytic" evidence="2">
    <location>
        <begin position="667"/>
        <end position="1158"/>
    </location>
</feature>
<dbReference type="InterPro" id="IPR036291">
    <property type="entry name" value="NAD(P)-bd_dom_sf"/>
</dbReference>
<keyword evidence="1" id="KW-0560">Oxidoreductase</keyword>
<dbReference type="SUPFAM" id="SSF53223">
    <property type="entry name" value="Aminoacid dehydrogenase-like, N-terminal domain"/>
    <property type="match status" value="1"/>
</dbReference>
<dbReference type="Pfam" id="PF21075">
    <property type="entry name" value="GDH_ACT1"/>
    <property type="match status" value="1"/>
</dbReference>
<dbReference type="EMBL" id="CP045871">
    <property type="protein sequence ID" value="QGG80329.1"/>
    <property type="molecule type" value="Genomic_DNA"/>
</dbReference>
<dbReference type="InterPro" id="IPR049056">
    <property type="entry name" value="NAD_Glu_DH_HM3"/>
</dbReference>
<evidence type="ECO:0000259" key="3">
    <source>
        <dbReference type="Pfam" id="PF21074"/>
    </source>
</evidence>
<evidence type="ECO:0000256" key="1">
    <source>
        <dbReference type="ARBA" id="ARBA00023002"/>
    </source>
</evidence>
<evidence type="ECO:0000259" key="2">
    <source>
        <dbReference type="Pfam" id="PF05088"/>
    </source>
</evidence>
<accession>A0A5Q2Q7B3</accession>
<dbReference type="InterPro" id="IPR046346">
    <property type="entry name" value="Aminoacid_DH-like_N_sf"/>
</dbReference>
<gene>
    <name evidence="7" type="ORF">GH975_06985</name>
</gene>
<dbReference type="Pfam" id="PF21076">
    <property type="entry name" value="GDH_ACT2"/>
    <property type="match status" value="1"/>
</dbReference>
<dbReference type="InterPro" id="IPR049062">
    <property type="entry name" value="NAD_Glu_DH_ACT2"/>
</dbReference>
<dbReference type="InterPro" id="IPR049059">
    <property type="entry name" value="NAD_Glu_DH_HM1"/>
</dbReference>
<feature type="domain" description="NAD-glutamate dehydrogenase N-terminal ACT1" evidence="4">
    <location>
        <begin position="19"/>
        <end position="148"/>
    </location>
</feature>
<dbReference type="GO" id="GO:0004352">
    <property type="term" value="F:glutamate dehydrogenase (NAD+) activity"/>
    <property type="evidence" value="ECO:0007669"/>
    <property type="project" value="InterPro"/>
</dbReference>
<dbReference type="Pfam" id="PF21074">
    <property type="entry name" value="GDH_C"/>
    <property type="match status" value="1"/>
</dbReference>
<proteinExistence type="predicted"/>
<evidence type="ECO:0000259" key="4">
    <source>
        <dbReference type="Pfam" id="PF21075"/>
    </source>
</evidence>
<name>A0A5Q2Q7B3_9GAMM</name>
<organism evidence="7 8">
    <name type="scientific">Litorivicinus lipolyticus</name>
    <dbReference type="NCBI Taxonomy" id="418701"/>
    <lineage>
        <taxon>Bacteria</taxon>
        <taxon>Pseudomonadati</taxon>
        <taxon>Pseudomonadota</taxon>
        <taxon>Gammaproteobacteria</taxon>
        <taxon>Oceanospirillales</taxon>
        <taxon>Litorivicinaceae</taxon>
        <taxon>Litorivicinus</taxon>
    </lineage>
</organism>
<dbReference type="RefSeq" id="WP_153713833.1">
    <property type="nucleotide sequence ID" value="NZ_CP045871.1"/>
</dbReference>
<feature type="domain" description="NAD-specific glutamate dehydrogenase C-terminal" evidence="3">
    <location>
        <begin position="1199"/>
        <end position="1528"/>
    </location>
</feature>
<dbReference type="Proteomes" id="UP000388235">
    <property type="component" value="Chromosome"/>
</dbReference>
<dbReference type="SUPFAM" id="SSF51735">
    <property type="entry name" value="NAD(P)-binding Rossmann-fold domains"/>
    <property type="match status" value="1"/>
</dbReference>
<dbReference type="PANTHER" id="PTHR43403">
    <property type="entry name" value="NAD-SPECIFIC GLUTAMATE DEHYDROGENASE"/>
    <property type="match status" value="1"/>
</dbReference>
<dbReference type="InterPro" id="IPR048381">
    <property type="entry name" value="GDH_C"/>
</dbReference>
<reference evidence="7 8" key="1">
    <citation type="submission" date="2019-11" db="EMBL/GenBank/DDBJ databases">
        <authorList>
            <person name="Khan S.A."/>
            <person name="Jeon C.O."/>
            <person name="Chun B.H."/>
        </authorList>
    </citation>
    <scope>NUCLEOTIDE SEQUENCE [LARGE SCALE GENOMIC DNA]</scope>
    <source>
        <strain evidence="7 8">IMCC 1097</strain>
    </source>
</reference>
<feature type="domain" description="NAD-glutamate dehydrogenase ACT2" evidence="5">
    <location>
        <begin position="357"/>
        <end position="444"/>
    </location>
</feature>
<dbReference type="GO" id="GO:0006538">
    <property type="term" value="P:L-glutamate catabolic process"/>
    <property type="evidence" value="ECO:0007669"/>
    <property type="project" value="InterPro"/>
</dbReference>
<feature type="domain" description="NAD-glutamate dehydrogenase ACT3" evidence="6">
    <location>
        <begin position="500"/>
        <end position="568"/>
    </location>
</feature>
<dbReference type="OrthoDB" id="9758052at2"/>
<dbReference type="InterPro" id="IPR049058">
    <property type="entry name" value="NAD_Glu_DH_HM2"/>
</dbReference>
<dbReference type="GO" id="GO:0004069">
    <property type="term" value="F:L-aspartate:2-oxoglutarate aminotransferase activity"/>
    <property type="evidence" value="ECO:0007669"/>
    <property type="project" value="InterPro"/>
</dbReference>
<dbReference type="Pfam" id="PF21077">
    <property type="entry name" value="GDH_ACT3"/>
    <property type="match status" value="1"/>
</dbReference>
<dbReference type="Pfam" id="PF21079">
    <property type="entry name" value="GDH_HM2"/>
    <property type="match status" value="1"/>
</dbReference>
<dbReference type="Pfam" id="PF21073">
    <property type="entry name" value="GDH_HM1"/>
    <property type="match status" value="1"/>
</dbReference>
<dbReference type="InterPro" id="IPR024727">
    <property type="entry name" value="NAD_Glu_DH_N_ACT1"/>
</dbReference>
<dbReference type="InterPro" id="IPR028971">
    <property type="entry name" value="NAD-GDH_cat"/>
</dbReference>